<reference evidence="2 3" key="1">
    <citation type="journal article" date="2019" name="Sci. Rep.">
        <title>Orb-weaving spider Araneus ventricosus genome elucidates the spidroin gene catalogue.</title>
        <authorList>
            <person name="Kono N."/>
            <person name="Nakamura H."/>
            <person name="Ohtoshi R."/>
            <person name="Moran D.A.P."/>
            <person name="Shinohara A."/>
            <person name="Yoshida Y."/>
            <person name="Fujiwara M."/>
            <person name="Mori M."/>
            <person name="Tomita M."/>
            <person name="Arakawa K."/>
        </authorList>
    </citation>
    <scope>NUCLEOTIDE SEQUENCE [LARGE SCALE GENOMIC DNA]</scope>
</reference>
<accession>A0A4Y2G470</accession>
<proteinExistence type="predicted"/>
<feature type="region of interest" description="Disordered" evidence="1">
    <location>
        <begin position="843"/>
        <end position="887"/>
    </location>
</feature>
<name>A0A4Y2G470_ARAVE</name>
<organism evidence="2 3">
    <name type="scientific">Araneus ventricosus</name>
    <name type="common">Orbweaver spider</name>
    <name type="synonym">Epeira ventricosa</name>
    <dbReference type="NCBI Taxonomy" id="182803"/>
    <lineage>
        <taxon>Eukaryota</taxon>
        <taxon>Metazoa</taxon>
        <taxon>Ecdysozoa</taxon>
        <taxon>Arthropoda</taxon>
        <taxon>Chelicerata</taxon>
        <taxon>Arachnida</taxon>
        <taxon>Araneae</taxon>
        <taxon>Araneomorphae</taxon>
        <taxon>Entelegynae</taxon>
        <taxon>Araneoidea</taxon>
        <taxon>Araneidae</taxon>
        <taxon>Araneus</taxon>
    </lineage>
</organism>
<comment type="caution">
    <text evidence="2">The sequence shown here is derived from an EMBL/GenBank/DDBJ whole genome shotgun (WGS) entry which is preliminary data.</text>
</comment>
<dbReference type="EMBL" id="BGPR01001206">
    <property type="protein sequence ID" value="GBM48181.1"/>
    <property type="molecule type" value="Genomic_DNA"/>
</dbReference>
<dbReference type="OrthoDB" id="10675292at2759"/>
<feature type="region of interest" description="Disordered" evidence="1">
    <location>
        <begin position="25"/>
        <end position="95"/>
    </location>
</feature>
<evidence type="ECO:0000313" key="3">
    <source>
        <dbReference type="Proteomes" id="UP000499080"/>
    </source>
</evidence>
<gene>
    <name evidence="2" type="ORF">AVEN_138311_1</name>
</gene>
<dbReference type="Proteomes" id="UP000499080">
    <property type="component" value="Unassembled WGS sequence"/>
</dbReference>
<sequence length="1114" mass="125772">MQLRTLTKHCHVLLERLPESVLPILENKTTKRRGRKRNRGELKHDLPSTSKRGRGRPSAQTASKLETPPKQKKITANKTDGKVPKKDVRSRVQENEEKRGFSLHFLKEGTESVKSEDGQTSKFCVRYGSDFYVRLFKNYLYALIVNENNMNNEIKERHLEKELIILNEKYEKVVNKSLVKWILEISLNGKEVSLENQWEKVKHAAMEAESEVLDCQKSKHKNKMPRKRMAEGSFYFFPPKTPEVAKPINDGASTSTKEIYHEREHFQISSGEANVEASKTPIKSPLLEENTITVEAIDTNQSEFPTSEREAETSNLQSSVMRLVNDIATQHSEQKHNATQLPDDGGITNLLFDRVPESIETKVFVKNIENCDKIQKPSNEYNNDIDLKSNGQPKSLCTTQQLDTTSVIETEKFLETLEEQKIKKPSIEYDNDINLEASKQQESVCTVQNIDRTTGLVVKEALLSNEIDKTRKSSSDCDIYLKYTEHESLSDSGKVQKTLSPTNLVPSDKKIKENCDLSMLVDAHKISEEKQKLFLASDIEEKTSSLIENSISNNRSDSLYVENNKPANSSELCISKGEDIDDAKPSHIPGEDNVIKTLLDECIQLAENQDVIPYAEHNEVSVTEIEISYDVESPCPDVDLGFSQDTAEARDSSLENVSTASENFLYVNSSASDEELFQLINEVLENVVSVVETETCYDPNSVLPCSTSDMASNHNNTEGSEDVLTLNISMRENYPDKEAFQLVNEPLKNMVSLMKTQTWDDVVFPCSISGLESNPVCAEEERASSLTNISTSGTTSLPVNSSTGGDESVELLIIKTPKNAVSVTETTLCYEAFPHLSFDGRSVHDTAEENDSSSPSVVSMPDERPNNDNKILCEDSTNTDSPLLSEERNEISSIENVSAGDEGICRYIMEEILKKDIENCFTDTQLNENITSDKMHDDSSKTVSYVNKEDKLEVELAEEDLTSINGSHEKYEPKYNETMFAKDNKINCDEHRSQVYEVISDGEEGKVLEEEFLCRPIDIFARPEIPEGVFILRSDCLGYLNKLRQTNDDNSGFRSEYSAYCSEDGNRIAQESKLRDLAKQLQDEMRKKPRENSANKWKNEAKNILSWPGFDIDF</sequence>
<keyword evidence="3" id="KW-1185">Reference proteome</keyword>
<evidence type="ECO:0000256" key="1">
    <source>
        <dbReference type="SAM" id="MobiDB-lite"/>
    </source>
</evidence>
<feature type="compositionally biased region" description="Basic and acidic residues" evidence="1">
    <location>
        <begin position="861"/>
        <end position="873"/>
    </location>
</feature>
<feature type="compositionally biased region" description="Basic and acidic residues" evidence="1">
    <location>
        <begin position="79"/>
        <end position="95"/>
    </location>
</feature>
<evidence type="ECO:0000313" key="2">
    <source>
        <dbReference type="EMBL" id="GBM48181.1"/>
    </source>
</evidence>
<protein>
    <submittedName>
        <fullName evidence="2">Uncharacterized protein</fullName>
    </submittedName>
</protein>
<dbReference type="AlphaFoldDB" id="A0A4Y2G470"/>